<sequence>MKGITMNKKLFGLIFILVLTGCSNQPNNSSQHSKAQLDQHIIYQNNAGTFNRREDTVYLLNQPTKITGYQIVSQYNQFTLIFDTPYDYNHTTIGVPNDNYTDISISQNKQELISDGVNNTQSKINDIDYSTRSSSYKILDSSAPIKLKITEGKTKKILFETTYYLI</sequence>
<dbReference type="PROSITE" id="PS51257">
    <property type="entry name" value="PROKAR_LIPOPROTEIN"/>
    <property type="match status" value="1"/>
</dbReference>
<name>A0A0R2DMY0_9LACO</name>
<keyword evidence="2" id="KW-1185">Reference proteome</keyword>
<dbReference type="Proteomes" id="UP000051378">
    <property type="component" value="Unassembled WGS sequence"/>
</dbReference>
<gene>
    <name evidence="1" type="ORF">FC86_GL001176</name>
</gene>
<proteinExistence type="predicted"/>
<organism evidence="1 2">
    <name type="scientific">Holzapfeliella floricola DSM 23037 = JCM 16512</name>
    <dbReference type="NCBI Taxonomy" id="1423744"/>
    <lineage>
        <taxon>Bacteria</taxon>
        <taxon>Bacillati</taxon>
        <taxon>Bacillota</taxon>
        <taxon>Bacilli</taxon>
        <taxon>Lactobacillales</taxon>
        <taxon>Lactobacillaceae</taxon>
        <taxon>Holzapfeliella</taxon>
    </lineage>
</organism>
<dbReference type="PATRIC" id="fig|1423744.4.peg.1206"/>
<accession>A0A0R2DMY0</accession>
<evidence type="ECO:0000313" key="1">
    <source>
        <dbReference type="EMBL" id="KRN04819.1"/>
    </source>
</evidence>
<comment type="caution">
    <text evidence="1">The sequence shown here is derived from an EMBL/GenBank/DDBJ whole genome shotgun (WGS) entry which is preliminary data.</text>
</comment>
<dbReference type="AlphaFoldDB" id="A0A0R2DMY0"/>
<protein>
    <recommendedName>
        <fullName evidence="3">Lipoprotein</fullName>
    </recommendedName>
</protein>
<dbReference type="RefSeq" id="WP_236692271.1">
    <property type="nucleotide sequence ID" value="NZ_AYZL01000006.1"/>
</dbReference>
<dbReference type="STRING" id="1423744.FC86_GL001176"/>
<evidence type="ECO:0008006" key="3">
    <source>
        <dbReference type="Google" id="ProtNLM"/>
    </source>
</evidence>
<dbReference type="EMBL" id="AYZL01000006">
    <property type="protein sequence ID" value="KRN04819.1"/>
    <property type="molecule type" value="Genomic_DNA"/>
</dbReference>
<evidence type="ECO:0000313" key="2">
    <source>
        <dbReference type="Proteomes" id="UP000051378"/>
    </source>
</evidence>
<reference evidence="1 2" key="1">
    <citation type="journal article" date="2015" name="Genome Announc.">
        <title>Expanding the biotechnology potential of lactobacilli through comparative genomics of 213 strains and associated genera.</title>
        <authorList>
            <person name="Sun Z."/>
            <person name="Harris H.M."/>
            <person name="McCann A."/>
            <person name="Guo C."/>
            <person name="Argimon S."/>
            <person name="Zhang W."/>
            <person name="Yang X."/>
            <person name="Jeffery I.B."/>
            <person name="Cooney J.C."/>
            <person name="Kagawa T.F."/>
            <person name="Liu W."/>
            <person name="Song Y."/>
            <person name="Salvetti E."/>
            <person name="Wrobel A."/>
            <person name="Rasinkangas P."/>
            <person name="Parkhill J."/>
            <person name="Rea M.C."/>
            <person name="O'Sullivan O."/>
            <person name="Ritari J."/>
            <person name="Douillard F.P."/>
            <person name="Paul Ross R."/>
            <person name="Yang R."/>
            <person name="Briner A.E."/>
            <person name="Felis G.E."/>
            <person name="de Vos W.M."/>
            <person name="Barrangou R."/>
            <person name="Klaenhammer T.R."/>
            <person name="Caufield P.W."/>
            <person name="Cui Y."/>
            <person name="Zhang H."/>
            <person name="O'Toole P.W."/>
        </authorList>
    </citation>
    <scope>NUCLEOTIDE SEQUENCE [LARGE SCALE GENOMIC DNA]</scope>
    <source>
        <strain evidence="1 2">DSM 23037</strain>
    </source>
</reference>